<proteinExistence type="predicted"/>
<dbReference type="Proteomes" id="UP000253741">
    <property type="component" value="Unassembled WGS sequence"/>
</dbReference>
<keyword evidence="3" id="KW-1185">Reference proteome</keyword>
<evidence type="ECO:0000313" key="3">
    <source>
        <dbReference type="Proteomes" id="UP000253741"/>
    </source>
</evidence>
<reference evidence="2 3" key="1">
    <citation type="submission" date="2018-07" db="EMBL/GenBank/DDBJ databases">
        <title>Streptomyces species from bats.</title>
        <authorList>
            <person name="Dunlap C."/>
        </authorList>
    </citation>
    <scope>NUCLEOTIDE SEQUENCE [LARGE SCALE GENOMIC DNA]</scope>
    <source>
        <strain evidence="2 3">AC230</strain>
    </source>
</reference>
<evidence type="ECO:0000259" key="1">
    <source>
        <dbReference type="Pfam" id="PF10592"/>
    </source>
</evidence>
<name>A0A370B5X2_9ACTN</name>
<dbReference type="AlphaFoldDB" id="A0A370B5X2"/>
<dbReference type="EMBL" id="QQNA01000124">
    <property type="protein sequence ID" value="RDG36991.1"/>
    <property type="molecule type" value="Genomic_DNA"/>
</dbReference>
<comment type="caution">
    <text evidence="2">The sequence shown here is derived from an EMBL/GenBank/DDBJ whole genome shotgun (WGS) entry which is preliminary data.</text>
</comment>
<dbReference type="InterPro" id="IPR018891">
    <property type="entry name" value="AIPR_C"/>
</dbReference>
<accession>A0A370B5X2</accession>
<protein>
    <recommendedName>
        <fullName evidence="1">Abortive phage infection protein C-terminal domain-containing protein</fullName>
    </recommendedName>
</protein>
<dbReference type="Pfam" id="PF10592">
    <property type="entry name" value="AIPR"/>
    <property type="match status" value="1"/>
</dbReference>
<dbReference type="OrthoDB" id="9806213at2"/>
<dbReference type="RefSeq" id="WP_114624679.1">
    <property type="nucleotide sequence ID" value="NZ_QQNA01000124.1"/>
</dbReference>
<organism evidence="2 3">
    <name type="scientific">Streptomyces corynorhini</name>
    <dbReference type="NCBI Taxonomy" id="2282652"/>
    <lineage>
        <taxon>Bacteria</taxon>
        <taxon>Bacillati</taxon>
        <taxon>Actinomycetota</taxon>
        <taxon>Actinomycetes</taxon>
        <taxon>Kitasatosporales</taxon>
        <taxon>Streptomycetaceae</taxon>
        <taxon>Streptomyces</taxon>
    </lineage>
</organism>
<feature type="domain" description="Abortive phage infection protein C-terminal" evidence="1">
    <location>
        <begin position="255"/>
        <end position="468"/>
    </location>
</feature>
<sequence>MDRVTRGLMESWAKDAGVGHLKEYVAFERFVNFIVLSRHHDQQFSVEDFSCGDDGTLGIDGFALSVNGELVSDMTELEDALSGNGAIEVSVTLTQVKTSPSFDLGDLSIFSDASITLLTDDEPPHSNLENQQRLLHRILEESSRFRENPVCRLYYVTLGSWNNRGPIVKKINDSRKRLLGSNLFSRVDFHVWGASEVQRNWRAIDSALEVTVQFDNRTTLPEVEGVREAYLGVLPGSEFIKLVTDDEGEIRKTLFFDNVRDFLGETDVNADIRQTLASGDRSRFCVLNNGVTVVAHDLKSTGNRLTLVDFQVVNGCQTSHILHSERENLDGVYVPFRLIVTLDDDVAKSITKATNKQGQVSKENLFALSDLQKRIEAYFNSFEAEPGKRIYYERRSLQWSGSAQVRGTWRVISLRNLMQAFASLYLRIPHTAARYYGDLRNRVGNDVFSDTHNEAYYYSTAYAFCKLDHFFRSGAIARELKPARYHLLAGVRTIYSQASMPERVESIDKKAEKDCKPFNSFLWDDDRYLTAVQTCADALIKLAGGQEINRDFGRTRDFTEQYLSELLK</sequence>
<evidence type="ECO:0000313" key="2">
    <source>
        <dbReference type="EMBL" id="RDG36991.1"/>
    </source>
</evidence>
<gene>
    <name evidence="2" type="ORF">DVH02_17120</name>
</gene>